<evidence type="ECO:0000256" key="2">
    <source>
        <dbReference type="SAM" id="SignalP"/>
    </source>
</evidence>
<dbReference type="HOGENOM" id="CLU_1179314_0_0_5"/>
<name>E0TE11_PARBH</name>
<sequence length="235" mass="25020">MMKKTMLTIGAAGLALGTSASFAQVQGNSSYATVPSTSSVSTTTNYAQPSYSGGAAKEYGAYLGLGYTFLDLETNDDIGDSTSAVTARFGYALNRELSLEVEGSFGVDSGSFDFEEDEEDFEIDDNDDGDLDDVLIADGDLGLDYLFAAFVRYGVPVSDALKVSGRVGYAFAEIDSTVELASTEIEFGGSEDGLAFGAGLEYTFTPSSTLLLDYTRYEFTDSNGDAVTAMYQYKF</sequence>
<gene>
    <name evidence="4" type="ordered locus">PB2503_03787</name>
</gene>
<feature type="chain" id="PRO_5003140674" description="Outer membrane protein beta-barrel domain-containing protein" evidence="2">
    <location>
        <begin position="24"/>
        <end position="235"/>
    </location>
</feature>
<dbReference type="AlphaFoldDB" id="E0TE11"/>
<protein>
    <recommendedName>
        <fullName evidence="3">Outer membrane protein beta-barrel domain-containing protein</fullName>
    </recommendedName>
</protein>
<dbReference type="Gene3D" id="2.40.160.20">
    <property type="match status" value="1"/>
</dbReference>
<dbReference type="InterPro" id="IPR011250">
    <property type="entry name" value="OMP/PagP_B-barrel"/>
</dbReference>
<reference evidence="5" key="1">
    <citation type="submission" date="2010-08" db="EMBL/GenBank/DDBJ databases">
        <title>Genome sequence of Parvularcula bermudensis HTCC2503.</title>
        <authorList>
            <person name="Kang D.-M."/>
            <person name="Oh H.-M."/>
            <person name="Cho J.-C."/>
        </authorList>
    </citation>
    <scope>NUCLEOTIDE SEQUENCE [LARGE SCALE GENOMIC DNA]</scope>
    <source>
        <strain evidence="5">ATCC BAA-594 / HTCC2503 / KCTC 12087</strain>
    </source>
</reference>
<keyword evidence="5" id="KW-1185">Reference proteome</keyword>
<evidence type="ECO:0000256" key="1">
    <source>
        <dbReference type="ARBA" id="ARBA00022729"/>
    </source>
</evidence>
<feature type="domain" description="Outer membrane protein beta-barrel" evidence="3">
    <location>
        <begin position="55"/>
        <end position="235"/>
    </location>
</feature>
<dbReference type="EMBL" id="CP002156">
    <property type="protein sequence ID" value="ADM08832.1"/>
    <property type="molecule type" value="Genomic_DNA"/>
</dbReference>
<keyword evidence="1 2" id="KW-0732">Signal</keyword>
<proteinExistence type="predicted"/>
<dbReference type="OrthoDB" id="7173051at2"/>
<dbReference type="Proteomes" id="UP000001302">
    <property type="component" value="Chromosome"/>
</dbReference>
<accession>E0TE11</accession>
<reference evidence="4 5" key="2">
    <citation type="journal article" date="2011" name="J. Bacteriol.">
        <title>Complete genome sequence of strain HTCC2503T of Parvularcula bermudensis, the type species of the order "Parvularculales" in the class Alphaproteobacteria.</title>
        <authorList>
            <person name="Oh H.M."/>
            <person name="Kang I."/>
            <person name="Vergin K.L."/>
            <person name="Kang D."/>
            <person name="Rhee K.H."/>
            <person name="Giovannoni S.J."/>
            <person name="Cho J.C."/>
        </authorList>
    </citation>
    <scope>NUCLEOTIDE SEQUENCE [LARGE SCALE GENOMIC DNA]</scope>
    <source>
        <strain evidence="5">ATCC BAA-594 / HTCC2503 / KCTC 12087</strain>
    </source>
</reference>
<dbReference type="InterPro" id="IPR027385">
    <property type="entry name" value="Beta-barrel_OMP"/>
</dbReference>
<evidence type="ECO:0000313" key="5">
    <source>
        <dbReference type="Proteomes" id="UP000001302"/>
    </source>
</evidence>
<evidence type="ECO:0000259" key="3">
    <source>
        <dbReference type="Pfam" id="PF13505"/>
    </source>
</evidence>
<dbReference type="KEGG" id="pbr:PB2503_03787"/>
<dbReference type="RefSeq" id="WP_013299806.1">
    <property type="nucleotide sequence ID" value="NC_014414.1"/>
</dbReference>
<feature type="signal peptide" evidence="2">
    <location>
        <begin position="1"/>
        <end position="23"/>
    </location>
</feature>
<dbReference type="Pfam" id="PF13505">
    <property type="entry name" value="OMP_b-brl"/>
    <property type="match status" value="1"/>
</dbReference>
<dbReference type="SUPFAM" id="SSF56925">
    <property type="entry name" value="OMPA-like"/>
    <property type="match status" value="1"/>
</dbReference>
<evidence type="ECO:0000313" key="4">
    <source>
        <dbReference type="EMBL" id="ADM08832.1"/>
    </source>
</evidence>
<dbReference type="STRING" id="314260.PB2503_03787"/>
<dbReference type="eggNOG" id="COG3637">
    <property type="taxonomic scope" value="Bacteria"/>
</dbReference>
<organism evidence="4 5">
    <name type="scientific">Parvularcula bermudensis (strain ATCC BAA-594 / HTCC2503 / KCTC 12087)</name>
    <dbReference type="NCBI Taxonomy" id="314260"/>
    <lineage>
        <taxon>Bacteria</taxon>
        <taxon>Pseudomonadati</taxon>
        <taxon>Pseudomonadota</taxon>
        <taxon>Alphaproteobacteria</taxon>
        <taxon>Parvularculales</taxon>
        <taxon>Parvularculaceae</taxon>
        <taxon>Parvularcula</taxon>
    </lineage>
</organism>